<evidence type="ECO:0000256" key="4">
    <source>
        <dbReference type="ARBA" id="ARBA00023242"/>
    </source>
</evidence>
<dbReference type="InterPro" id="IPR000270">
    <property type="entry name" value="PB1_dom"/>
</dbReference>
<evidence type="ECO:0000256" key="5">
    <source>
        <dbReference type="SAM" id="MobiDB-lite"/>
    </source>
</evidence>
<keyword evidence="1" id="KW-0805">Transcription regulation</keyword>
<dbReference type="InterPro" id="IPR053793">
    <property type="entry name" value="PB1-like"/>
</dbReference>
<dbReference type="InterPro" id="IPR034891">
    <property type="entry name" value="PB1_NLP"/>
</dbReference>
<keyword evidence="4" id="KW-0539">Nucleus</keyword>
<dbReference type="Pfam" id="PF22922">
    <property type="entry name" value="GAF_NLP"/>
    <property type="match status" value="1"/>
</dbReference>
<evidence type="ECO:0000259" key="6">
    <source>
        <dbReference type="PROSITE" id="PS51519"/>
    </source>
</evidence>
<keyword evidence="9" id="KW-1185">Reference proteome</keyword>
<feature type="domain" description="PB1" evidence="7">
    <location>
        <begin position="832"/>
        <end position="914"/>
    </location>
</feature>
<feature type="region of interest" description="Disordered" evidence="5">
    <location>
        <begin position="671"/>
        <end position="708"/>
    </location>
</feature>
<dbReference type="PROSITE" id="PS51745">
    <property type="entry name" value="PB1"/>
    <property type="match status" value="1"/>
</dbReference>
<dbReference type="PANTHER" id="PTHR32002:SF35">
    <property type="entry name" value="PROTEIN NLP6"/>
    <property type="match status" value="1"/>
</dbReference>
<keyword evidence="2" id="KW-0238">DNA-binding</keyword>
<dbReference type="SMART" id="SM00666">
    <property type="entry name" value="PB1"/>
    <property type="match status" value="1"/>
</dbReference>
<dbReference type="Gene3D" id="3.10.20.90">
    <property type="entry name" value="Phosphatidylinositol 3-kinase Catalytic Subunit, Chain A, domain 1"/>
    <property type="match status" value="1"/>
</dbReference>
<dbReference type="Pfam" id="PF02042">
    <property type="entry name" value="RWP-RK"/>
    <property type="match status" value="1"/>
</dbReference>
<evidence type="ECO:0000259" key="7">
    <source>
        <dbReference type="PROSITE" id="PS51745"/>
    </source>
</evidence>
<dbReference type="SUPFAM" id="SSF54277">
    <property type="entry name" value="CAD &amp; PB1 domains"/>
    <property type="match status" value="1"/>
</dbReference>
<dbReference type="Proteomes" id="UP001454036">
    <property type="component" value="Unassembled WGS sequence"/>
</dbReference>
<feature type="domain" description="RWP-RK" evidence="6">
    <location>
        <begin position="539"/>
        <end position="624"/>
    </location>
</feature>
<feature type="compositionally biased region" description="Polar residues" evidence="5">
    <location>
        <begin position="796"/>
        <end position="807"/>
    </location>
</feature>
<dbReference type="AlphaFoldDB" id="A0AAV3QIR5"/>
<dbReference type="CDD" id="cd06407">
    <property type="entry name" value="PB1_NLP"/>
    <property type="match status" value="1"/>
</dbReference>
<feature type="compositionally biased region" description="Basic and acidic residues" evidence="5">
    <location>
        <begin position="809"/>
        <end position="822"/>
    </location>
</feature>
<dbReference type="GO" id="GO:0003677">
    <property type="term" value="F:DNA binding"/>
    <property type="evidence" value="ECO:0007669"/>
    <property type="project" value="UniProtKB-KW"/>
</dbReference>
<sequence length="921" mass="102037">MIEAKEDSSLVDIDADSMMVFDLDFDIDQIFSVASDQPFSPLLDFSDENIYGGTSFSDGLYFNPDSANDSMQASEEKRKPPQPIRSLKPINCLDGTFILKEKMTQALRYFKDSSEHHVLAQVWAPVKNGGRYVLTTLGHPFVLDPIGGLHQYRMASIMYKFSVDGEPDGFLGVPGRVFHQKLPEWTPNVQYYSSKEYPRLIHALNYNVQGTLAIPVFENSGKLCIGVLELIMTNQRINYAPEVDKVCKALEAVNLKSSEILDQSNIQICNEARQNALVEILEILTVVCETHILPLAQTWVPCSHGSILAYGGGLKENCSSIDGSCMGQVCMSTTDVAFYVIDAHMWGFHEACAEHHLQKGQGVTGRAFELHNACFCADISHFCKSEYPLVHYARLFGLTGCFAICLRSSYTGDDDYVLEFFLPPSITDMRDQQNLLDSLLATMKPHFRSLRNSSGKELDLEWRSMEIIRASRDDKLELNPKSVPIFKSAMSPVASSRNGNMVHHGTEEQQSARGCNRLNGGGDIACKTGAQHIYSPPETKNTSKKRENKCGKAEKGIDLEVLQQYFAGSLKDAAESLGVGLTTMKRICRRHGISRWPSRKINKVNRSLSKLKRVIESVPGTEGAFTLTSLASSYLPVDVNPMPCLVRPQDLDADKAPGFDEYADDSGHIITERVSGNKGPHGSNTGSGSREEGTGIPTSHPSFCSIPAPENLYSPTNNMVVSPTDEQIFKVCGSKEFLCQPTGEINLAAVFSTPDAFVSSLAKEPFLRMSVEEVGSSHDVRNLSLDGEGMVDEQQQEYSGTNTQFSNALRKDNKESPPDKKPSFSGRPEIETITIKATYRDDIIRFRLPLESGIDILKEEVAKRLKFELCKSEIKYLDDDHEWISIACDADLQECVDIARSSGCNIIRLLVHDIKANLGSS</sequence>
<gene>
    <name evidence="8" type="ORF">LIER_19305</name>
</gene>
<dbReference type="InterPro" id="IPR003035">
    <property type="entry name" value="RWP-RK_dom"/>
</dbReference>
<evidence type="ECO:0000313" key="9">
    <source>
        <dbReference type="Proteomes" id="UP001454036"/>
    </source>
</evidence>
<dbReference type="GO" id="GO:0003700">
    <property type="term" value="F:DNA-binding transcription factor activity"/>
    <property type="evidence" value="ECO:0007669"/>
    <property type="project" value="InterPro"/>
</dbReference>
<evidence type="ECO:0000256" key="3">
    <source>
        <dbReference type="ARBA" id="ARBA00023163"/>
    </source>
</evidence>
<accession>A0AAV3QIR5</accession>
<dbReference type="EMBL" id="BAABME010004748">
    <property type="protein sequence ID" value="GAA0163440.1"/>
    <property type="molecule type" value="Genomic_DNA"/>
</dbReference>
<dbReference type="InterPro" id="IPR045012">
    <property type="entry name" value="NLP"/>
</dbReference>
<dbReference type="PROSITE" id="PS51519">
    <property type="entry name" value="RWP_RK"/>
    <property type="match status" value="1"/>
</dbReference>
<evidence type="ECO:0000256" key="1">
    <source>
        <dbReference type="ARBA" id="ARBA00023015"/>
    </source>
</evidence>
<organism evidence="8 9">
    <name type="scientific">Lithospermum erythrorhizon</name>
    <name type="common">Purple gromwell</name>
    <name type="synonym">Lithospermum officinale var. erythrorhizon</name>
    <dbReference type="NCBI Taxonomy" id="34254"/>
    <lineage>
        <taxon>Eukaryota</taxon>
        <taxon>Viridiplantae</taxon>
        <taxon>Streptophyta</taxon>
        <taxon>Embryophyta</taxon>
        <taxon>Tracheophyta</taxon>
        <taxon>Spermatophyta</taxon>
        <taxon>Magnoliopsida</taxon>
        <taxon>eudicotyledons</taxon>
        <taxon>Gunneridae</taxon>
        <taxon>Pentapetalae</taxon>
        <taxon>asterids</taxon>
        <taxon>lamiids</taxon>
        <taxon>Boraginales</taxon>
        <taxon>Boraginaceae</taxon>
        <taxon>Boraginoideae</taxon>
        <taxon>Lithospermeae</taxon>
        <taxon>Lithospermum</taxon>
    </lineage>
</organism>
<keyword evidence="3" id="KW-0804">Transcription</keyword>
<dbReference type="Pfam" id="PF00564">
    <property type="entry name" value="PB1"/>
    <property type="match status" value="1"/>
</dbReference>
<name>A0AAV3QIR5_LITER</name>
<comment type="caution">
    <text evidence="8">The sequence shown here is derived from an EMBL/GenBank/DDBJ whole genome shotgun (WGS) entry which is preliminary data.</text>
</comment>
<dbReference type="PANTHER" id="PTHR32002">
    <property type="entry name" value="PROTEIN NLP8"/>
    <property type="match status" value="1"/>
</dbReference>
<feature type="region of interest" description="Disordered" evidence="5">
    <location>
        <begin position="794"/>
        <end position="827"/>
    </location>
</feature>
<proteinExistence type="predicted"/>
<evidence type="ECO:0000313" key="8">
    <source>
        <dbReference type="EMBL" id="GAA0163440.1"/>
    </source>
</evidence>
<dbReference type="InterPro" id="IPR055081">
    <property type="entry name" value="NLP1-9_GAF"/>
</dbReference>
<reference evidence="8 9" key="1">
    <citation type="submission" date="2024-01" db="EMBL/GenBank/DDBJ databases">
        <title>The complete chloroplast genome sequence of Lithospermum erythrorhizon: insights into the phylogenetic relationship among Boraginaceae species and the maternal lineages of purple gromwells.</title>
        <authorList>
            <person name="Okada T."/>
            <person name="Watanabe K."/>
        </authorList>
    </citation>
    <scope>NUCLEOTIDE SEQUENCE [LARGE SCALE GENOMIC DNA]</scope>
</reference>
<protein>
    <submittedName>
        <fullName evidence="8">Uncharacterized protein</fullName>
    </submittedName>
</protein>
<evidence type="ECO:0000256" key="2">
    <source>
        <dbReference type="ARBA" id="ARBA00023125"/>
    </source>
</evidence>